<feature type="transmembrane region" description="Helical" evidence="1">
    <location>
        <begin position="87"/>
        <end position="106"/>
    </location>
</feature>
<organism evidence="2 3">
    <name type="scientific">Elysia marginata</name>
    <dbReference type="NCBI Taxonomy" id="1093978"/>
    <lineage>
        <taxon>Eukaryota</taxon>
        <taxon>Metazoa</taxon>
        <taxon>Spiralia</taxon>
        <taxon>Lophotrochozoa</taxon>
        <taxon>Mollusca</taxon>
        <taxon>Gastropoda</taxon>
        <taxon>Heterobranchia</taxon>
        <taxon>Euthyneura</taxon>
        <taxon>Panpulmonata</taxon>
        <taxon>Sacoglossa</taxon>
        <taxon>Placobranchoidea</taxon>
        <taxon>Plakobranchidae</taxon>
        <taxon>Elysia</taxon>
    </lineage>
</organism>
<dbReference type="EMBL" id="BMAT01001888">
    <property type="protein sequence ID" value="GFR94690.1"/>
    <property type="molecule type" value="Genomic_DNA"/>
</dbReference>
<keyword evidence="1" id="KW-0812">Transmembrane</keyword>
<evidence type="ECO:0000313" key="3">
    <source>
        <dbReference type="Proteomes" id="UP000762676"/>
    </source>
</evidence>
<proteinExistence type="predicted"/>
<evidence type="ECO:0000313" key="2">
    <source>
        <dbReference type="EMBL" id="GFR94690.1"/>
    </source>
</evidence>
<dbReference type="AlphaFoldDB" id="A0AAV4HB89"/>
<keyword evidence="3" id="KW-1185">Reference proteome</keyword>
<protein>
    <submittedName>
        <fullName evidence="2">Uncharacterized protein</fullName>
    </submittedName>
</protein>
<keyword evidence="1" id="KW-0472">Membrane</keyword>
<sequence length="179" mass="19863">MYMSHSQPEYAHAPLETKRRVCRDEREWSWPNYAATEKVPSSRSTSMILVHHSAGPVCSVAKARMISTTPFMTVLRSTFFGASSRETPWIVVVVVVELVVVVVVIIMVRAVVVGLVVVGFVVVVVVIGPILHDNKIVLSATSTTFKCLKSLIMSLSTVIWYSCWPVFLWHSACMIGVLI</sequence>
<name>A0AAV4HB89_9GAST</name>
<evidence type="ECO:0000256" key="1">
    <source>
        <dbReference type="SAM" id="Phobius"/>
    </source>
</evidence>
<gene>
    <name evidence="2" type="ORF">ElyMa_000925200</name>
</gene>
<comment type="caution">
    <text evidence="2">The sequence shown here is derived from an EMBL/GenBank/DDBJ whole genome shotgun (WGS) entry which is preliminary data.</text>
</comment>
<feature type="transmembrane region" description="Helical" evidence="1">
    <location>
        <begin position="111"/>
        <end position="131"/>
    </location>
</feature>
<dbReference type="Proteomes" id="UP000762676">
    <property type="component" value="Unassembled WGS sequence"/>
</dbReference>
<reference evidence="2 3" key="1">
    <citation type="journal article" date="2021" name="Elife">
        <title>Chloroplast acquisition without the gene transfer in kleptoplastic sea slugs, Plakobranchus ocellatus.</title>
        <authorList>
            <person name="Maeda T."/>
            <person name="Takahashi S."/>
            <person name="Yoshida T."/>
            <person name="Shimamura S."/>
            <person name="Takaki Y."/>
            <person name="Nagai Y."/>
            <person name="Toyoda A."/>
            <person name="Suzuki Y."/>
            <person name="Arimoto A."/>
            <person name="Ishii H."/>
            <person name="Satoh N."/>
            <person name="Nishiyama T."/>
            <person name="Hasebe M."/>
            <person name="Maruyama T."/>
            <person name="Minagawa J."/>
            <person name="Obokata J."/>
            <person name="Shigenobu S."/>
        </authorList>
    </citation>
    <scope>NUCLEOTIDE SEQUENCE [LARGE SCALE GENOMIC DNA]</scope>
</reference>
<feature type="transmembrane region" description="Helical" evidence="1">
    <location>
        <begin position="151"/>
        <end position="178"/>
    </location>
</feature>
<accession>A0AAV4HB89</accession>
<keyword evidence="1" id="KW-1133">Transmembrane helix</keyword>